<gene>
    <name evidence="6" type="ORF">K493DRAFT_362934</name>
</gene>
<keyword evidence="3" id="KW-0274">FAD</keyword>
<comment type="similarity">
    <text evidence="1">Belongs to the FAD-dependent oxidoreductase family.</text>
</comment>
<dbReference type="SUPFAM" id="SSF51905">
    <property type="entry name" value="FAD/NAD(P)-binding domain"/>
    <property type="match status" value="1"/>
</dbReference>
<organism evidence="6 7">
    <name type="scientific">Basidiobolus meristosporus CBS 931.73</name>
    <dbReference type="NCBI Taxonomy" id="1314790"/>
    <lineage>
        <taxon>Eukaryota</taxon>
        <taxon>Fungi</taxon>
        <taxon>Fungi incertae sedis</taxon>
        <taxon>Zoopagomycota</taxon>
        <taxon>Entomophthoromycotina</taxon>
        <taxon>Basidiobolomycetes</taxon>
        <taxon>Basidiobolales</taxon>
        <taxon>Basidiobolaceae</taxon>
        <taxon>Basidiobolus</taxon>
    </lineage>
</organism>
<keyword evidence="2" id="KW-0285">Flavoprotein</keyword>
<dbReference type="PANTHER" id="PTHR43735">
    <property type="entry name" value="APOPTOSIS-INDUCING FACTOR 1"/>
    <property type="match status" value="1"/>
</dbReference>
<dbReference type="InterPro" id="IPR023753">
    <property type="entry name" value="FAD/NAD-binding_dom"/>
</dbReference>
<evidence type="ECO:0000256" key="3">
    <source>
        <dbReference type="ARBA" id="ARBA00022827"/>
    </source>
</evidence>
<feature type="domain" description="FAD/NAD(P)-binding" evidence="5">
    <location>
        <begin position="7"/>
        <end position="303"/>
    </location>
</feature>
<evidence type="ECO:0000256" key="1">
    <source>
        <dbReference type="ARBA" id="ARBA00006442"/>
    </source>
</evidence>
<evidence type="ECO:0000256" key="2">
    <source>
        <dbReference type="ARBA" id="ARBA00022630"/>
    </source>
</evidence>
<evidence type="ECO:0000313" key="7">
    <source>
        <dbReference type="Proteomes" id="UP000193498"/>
    </source>
</evidence>
<keyword evidence="7" id="KW-1185">Reference proteome</keyword>
<dbReference type="PANTHER" id="PTHR43735:SF3">
    <property type="entry name" value="FERROPTOSIS SUPPRESSOR PROTEIN 1"/>
    <property type="match status" value="1"/>
</dbReference>
<dbReference type="PRINTS" id="PR00469">
    <property type="entry name" value="PNDRDTASEII"/>
</dbReference>
<sequence length="385" mass="41788">MVFTETRIVVVGGAFAGLEVVQTLAKASKKLQLQVTLVEPHEHFHHNLGFVRAVTQKGFAQKCFIPLKNAPIFTSGTVVHERARVVKTFVDRVSLDDGREIAFDYLVLATGSQYGTPGKPSGDMYQDVLKKLTTALEAVEKARRILVVGGGSVGIELVGELTDLPNKEVTLVANGILTGMPDVSDKLRRKLVEKMTKRGVKLVDNQRVNLTAEEREVGYVAETRGWDLSSGEKIEADLMFACIGHTSLNTSFASTLGDGVLNPITQEIRVRPTMQLQTHDHIFAVGDCNDEGHKLAFAARLQGSVAAKNIIKLIQAKYTPTSPAIVKLNEFKIIKAAMITLGAHDGAAQMPGIGVIGRTLVTMLKGKDFLLKDTYKQFNATAPGV</sequence>
<dbReference type="GO" id="GO:0004174">
    <property type="term" value="F:electron-transferring-flavoprotein dehydrogenase activity"/>
    <property type="evidence" value="ECO:0007669"/>
    <property type="project" value="TreeGrafter"/>
</dbReference>
<dbReference type="Proteomes" id="UP000193498">
    <property type="component" value="Unassembled WGS sequence"/>
</dbReference>
<accession>A0A1Y1WY17</accession>
<protein>
    <submittedName>
        <fullName evidence="6">FAD/NAD(P)-binding domain-containing protein</fullName>
    </submittedName>
</protein>
<dbReference type="EMBL" id="MCFE01000823">
    <property type="protein sequence ID" value="ORX78469.1"/>
    <property type="molecule type" value="Genomic_DNA"/>
</dbReference>
<reference evidence="6 7" key="1">
    <citation type="submission" date="2016-07" db="EMBL/GenBank/DDBJ databases">
        <title>Pervasive Adenine N6-methylation of Active Genes in Fungi.</title>
        <authorList>
            <consortium name="DOE Joint Genome Institute"/>
            <person name="Mondo S.J."/>
            <person name="Dannebaum R.O."/>
            <person name="Kuo R.C."/>
            <person name="Labutti K."/>
            <person name="Haridas S."/>
            <person name="Kuo A."/>
            <person name="Salamov A."/>
            <person name="Ahrendt S.R."/>
            <person name="Lipzen A."/>
            <person name="Sullivan W."/>
            <person name="Andreopoulos W.B."/>
            <person name="Clum A."/>
            <person name="Lindquist E."/>
            <person name="Daum C."/>
            <person name="Ramamoorthy G.K."/>
            <person name="Gryganskyi A."/>
            <person name="Culley D."/>
            <person name="Magnuson J.K."/>
            <person name="James T.Y."/>
            <person name="O'Malley M.A."/>
            <person name="Stajich J.E."/>
            <person name="Spatafora J.W."/>
            <person name="Visel A."/>
            <person name="Grigoriev I.V."/>
        </authorList>
    </citation>
    <scope>NUCLEOTIDE SEQUENCE [LARGE SCALE GENOMIC DNA]</scope>
    <source>
        <strain evidence="6 7">CBS 931.73</strain>
    </source>
</reference>
<evidence type="ECO:0000256" key="4">
    <source>
        <dbReference type="ARBA" id="ARBA00023002"/>
    </source>
</evidence>
<dbReference type="STRING" id="1314790.A0A1Y1WY17"/>
<keyword evidence="4" id="KW-0560">Oxidoreductase</keyword>
<dbReference type="Pfam" id="PF07992">
    <property type="entry name" value="Pyr_redox_2"/>
    <property type="match status" value="1"/>
</dbReference>
<dbReference type="AlphaFoldDB" id="A0A1Y1WY17"/>
<evidence type="ECO:0000313" key="6">
    <source>
        <dbReference type="EMBL" id="ORX78469.1"/>
    </source>
</evidence>
<proteinExistence type="inferred from homology"/>
<name>A0A1Y1WY17_9FUNG</name>
<dbReference type="GO" id="GO:0005737">
    <property type="term" value="C:cytoplasm"/>
    <property type="evidence" value="ECO:0007669"/>
    <property type="project" value="TreeGrafter"/>
</dbReference>
<dbReference type="GO" id="GO:0050660">
    <property type="term" value="F:flavin adenine dinucleotide binding"/>
    <property type="evidence" value="ECO:0007669"/>
    <property type="project" value="TreeGrafter"/>
</dbReference>
<dbReference type="PRINTS" id="PR00368">
    <property type="entry name" value="FADPNR"/>
</dbReference>
<dbReference type="InParanoid" id="A0A1Y1WY17"/>
<dbReference type="InterPro" id="IPR036188">
    <property type="entry name" value="FAD/NAD-bd_sf"/>
</dbReference>
<evidence type="ECO:0000259" key="5">
    <source>
        <dbReference type="Pfam" id="PF07992"/>
    </source>
</evidence>
<dbReference type="OrthoDB" id="202203at2759"/>
<dbReference type="Gene3D" id="3.50.50.100">
    <property type="match status" value="1"/>
</dbReference>
<comment type="caution">
    <text evidence="6">The sequence shown here is derived from an EMBL/GenBank/DDBJ whole genome shotgun (WGS) entry which is preliminary data.</text>
</comment>